<organism evidence="2 3">
    <name type="scientific">Adiantum capillus-veneris</name>
    <name type="common">Maidenhair fern</name>
    <dbReference type="NCBI Taxonomy" id="13818"/>
    <lineage>
        <taxon>Eukaryota</taxon>
        <taxon>Viridiplantae</taxon>
        <taxon>Streptophyta</taxon>
        <taxon>Embryophyta</taxon>
        <taxon>Tracheophyta</taxon>
        <taxon>Polypodiopsida</taxon>
        <taxon>Polypodiidae</taxon>
        <taxon>Polypodiales</taxon>
        <taxon>Pteridineae</taxon>
        <taxon>Pteridaceae</taxon>
        <taxon>Vittarioideae</taxon>
        <taxon>Adiantum</taxon>
    </lineage>
</organism>
<feature type="compositionally biased region" description="Polar residues" evidence="1">
    <location>
        <begin position="45"/>
        <end position="55"/>
    </location>
</feature>
<reference evidence="2" key="1">
    <citation type="submission" date="2021-01" db="EMBL/GenBank/DDBJ databases">
        <title>Adiantum capillus-veneris genome.</title>
        <authorList>
            <person name="Fang Y."/>
            <person name="Liao Q."/>
        </authorList>
    </citation>
    <scope>NUCLEOTIDE SEQUENCE</scope>
    <source>
        <strain evidence="2">H3</strain>
        <tissue evidence="2">Leaf</tissue>
    </source>
</reference>
<dbReference type="OrthoDB" id="1962516at2759"/>
<comment type="caution">
    <text evidence="2">The sequence shown here is derived from an EMBL/GenBank/DDBJ whole genome shotgun (WGS) entry which is preliminary data.</text>
</comment>
<sequence>MREGVTAAPMVAEDLAASDRPPSKSPGYRRVRDELSKLSRMGSVLNYSDEQSSNNGEDDDVEPTSSASEMPRLSRPSSFSPDPGNEAPSATHPDISDCADSTAPVFVTDLKEKLGRTASASEAALAFQRWRISSLKVCHIHLFPWILEFCSPKTSPY</sequence>
<dbReference type="EMBL" id="JABFUD020000021">
    <property type="protein sequence ID" value="KAI5062834.1"/>
    <property type="molecule type" value="Genomic_DNA"/>
</dbReference>
<dbReference type="AlphaFoldDB" id="A0A9D4U957"/>
<keyword evidence="3" id="KW-1185">Reference proteome</keyword>
<dbReference type="Proteomes" id="UP000886520">
    <property type="component" value="Chromosome 21"/>
</dbReference>
<accession>A0A9D4U957</accession>
<evidence type="ECO:0000256" key="1">
    <source>
        <dbReference type="SAM" id="MobiDB-lite"/>
    </source>
</evidence>
<gene>
    <name evidence="2" type="ORF">GOP47_0021381</name>
</gene>
<evidence type="ECO:0000313" key="3">
    <source>
        <dbReference type="Proteomes" id="UP000886520"/>
    </source>
</evidence>
<name>A0A9D4U957_ADICA</name>
<evidence type="ECO:0000313" key="2">
    <source>
        <dbReference type="EMBL" id="KAI5062834.1"/>
    </source>
</evidence>
<proteinExistence type="predicted"/>
<protein>
    <submittedName>
        <fullName evidence="2">Uncharacterized protein</fullName>
    </submittedName>
</protein>
<feature type="region of interest" description="Disordered" evidence="1">
    <location>
        <begin position="1"/>
        <end position="98"/>
    </location>
</feature>